<evidence type="ECO:0000313" key="8">
    <source>
        <dbReference type="Proteomes" id="UP000189452"/>
    </source>
</evidence>
<evidence type="ECO:0000313" key="3">
    <source>
        <dbReference type="EMBL" id="MBP0681560.1"/>
    </source>
</evidence>
<dbReference type="EMBL" id="QTBD01000165">
    <property type="protein sequence ID" value="REQ50626.1"/>
    <property type="molecule type" value="Genomic_DNA"/>
</dbReference>
<evidence type="ECO:0000313" key="5">
    <source>
        <dbReference type="EMBL" id="REQ50626.1"/>
    </source>
</evidence>
<dbReference type="Proteomes" id="UP000189452">
    <property type="component" value="Chromosome"/>
</dbReference>
<dbReference type="InterPro" id="IPR011008">
    <property type="entry name" value="Dimeric_a/b-barrel"/>
</dbReference>
<dbReference type="EMBL" id="LWDQ01000001">
    <property type="protein sequence ID" value="OMH58189.1"/>
    <property type="molecule type" value="Genomic_DNA"/>
</dbReference>
<accession>A0A045H614</accession>
<dbReference type="InterPro" id="IPR026029">
    <property type="entry name" value="MLI_dom"/>
</dbReference>
<dbReference type="Proteomes" id="UP000300237">
    <property type="component" value="Chromosome"/>
</dbReference>
<dbReference type="Proteomes" id="UP000671119">
    <property type="component" value="Unassembled WGS sequence"/>
</dbReference>
<evidence type="ECO:0000259" key="1">
    <source>
        <dbReference type="Pfam" id="PF02426"/>
    </source>
</evidence>
<evidence type="ECO:0000313" key="10">
    <source>
        <dbReference type="Proteomes" id="UP000300237"/>
    </source>
</evidence>
<dbReference type="OMA" id="LHAWLQV"/>
<name>A0A045H614_MYCTX</name>
<dbReference type="Gene3D" id="3.30.70.1060">
    <property type="entry name" value="Dimeric alpha+beta barrel"/>
    <property type="match status" value="2"/>
</dbReference>
<reference evidence="5" key="5">
    <citation type="submission" date="2018-07" db="EMBL/GenBank/DDBJ databases">
        <authorList>
            <person name="Shah S."/>
            <person name="Brown T."/>
            <person name="Auld S."/>
            <person name="Bratton K."/>
            <person name="Narechania A."/>
            <person name="Mathema B."/>
            <person name="Gandhi N."/>
        </authorList>
    </citation>
    <scope>NUCLEOTIDE SEQUENCE</scope>
    <source>
        <strain evidence="5">32301_S10</strain>
    </source>
</reference>
<dbReference type="GO" id="GO:0016159">
    <property type="term" value="F:muconolactone delta-isomerase activity"/>
    <property type="evidence" value="ECO:0007669"/>
    <property type="project" value="UniProtKB-EC"/>
</dbReference>
<reference evidence="4 8" key="4">
    <citation type="submission" date="2017-02" db="EMBL/GenBank/DDBJ databases">
        <title>Protein polymorphisms may explain contrasting epidemiological fitness of two variants of a multidrug-resistant Mycobacterium tuberculosis strain.</title>
        <authorList>
            <person name="Bigi M.M."/>
            <person name="Lopez B."/>
            <person name="Blanco F.C."/>
            <person name="Sasiain M.C."/>
            <person name="De La Barrera S."/>
            <person name="Ritacco V."/>
            <person name="Bigi F."/>
            <person name="Soria M.A."/>
        </authorList>
    </citation>
    <scope>NUCLEOTIDE SEQUENCE [LARGE SCALE GENOMIC DNA]</scope>
    <source>
        <strain evidence="4 8">6548</strain>
    </source>
</reference>
<dbReference type="Pfam" id="PF02426">
    <property type="entry name" value="MIase"/>
    <property type="match status" value="2"/>
</dbReference>
<gene>
    <name evidence="2" type="primary">catC</name>
    <name evidence="4" type="ORF">A4S10_00337</name>
    <name evidence="6" type="ORF">DKC2_0344</name>
    <name evidence="5" type="ORF">DSJ38_14255</name>
    <name evidence="2" type="ORF">ERS027661_00191</name>
    <name evidence="3" type="ORF">J8J21_00100</name>
</gene>
<evidence type="ECO:0000313" key="9">
    <source>
        <dbReference type="Proteomes" id="UP000256381"/>
    </source>
</evidence>
<reference evidence="4 8" key="2">
    <citation type="submission" date="2016-04" db="EMBL/GenBank/DDBJ databases">
        <authorList>
            <person name="Bigi M."/>
            <person name="Bigi F."/>
            <person name="Soria M.A."/>
        </authorList>
    </citation>
    <scope>NUCLEOTIDE SEQUENCE [LARGE SCALE GENOMIC DNA]</scope>
    <source>
        <strain evidence="4 8">6548</strain>
    </source>
</reference>
<protein>
    <submittedName>
        <fullName evidence="4">Muconolactone Delta-isomerase</fullName>
        <ecNumber evidence="2 4">5.3.3.4</ecNumber>
    </submittedName>
    <submittedName>
        <fullName evidence="2">Muconolactone isomerase</fullName>
    </submittedName>
</protein>
<dbReference type="FunFam" id="3.30.70.1060:FF:000002">
    <property type="entry name" value="Possible muconolactone isomerase"/>
    <property type="match status" value="1"/>
</dbReference>
<dbReference type="RefSeq" id="WP_003401623.1">
    <property type="nucleotide sequence ID" value="NZ_AP017901.1"/>
</dbReference>
<keyword evidence="2" id="KW-0413">Isomerase</keyword>
<reference evidence="3 11" key="7">
    <citation type="submission" date="2021-03" db="EMBL/GenBank/DDBJ databases">
        <title>Whole Genome Sequencing of Mycobacterium tuberculosis clinical isolates from Arunachal Pradesh, India.</title>
        <authorList>
            <person name="Singh S."/>
            <person name="Mudliar S.R."/>
            <person name="Kulsum U."/>
            <person name="Rufai S.B."/>
            <person name="Singh P.K."/>
            <person name="Umpo M."/>
            <person name="Nyori M."/>
        </authorList>
    </citation>
    <scope>NUCLEOTIDE SEQUENCE [LARGE SCALE GENOMIC DNA]</scope>
    <source>
        <strain evidence="3 11">OMICS/BPL/0142/20/SP</strain>
    </source>
</reference>
<evidence type="ECO:0000313" key="7">
    <source>
        <dbReference type="Proteomes" id="UP000049023"/>
    </source>
</evidence>
<sequence length="204" mass="22332">MEFLVTMTTRVPDSMPADAVERVRAREAARSRELAAQGKLLRLWRPPLRPGEWRTLGLFAADDNGELEQLLASMPPRSWRTDDVTPLGAHPNDPVGQGITIAPGKGPEFLIATTIMVPPGTPAQVVDDTVAREARRAPELAGRGHLVRLWALPDGPDGQRTLGLWRARDPGELMAILESLPLAGWMTIETTPLSPHPDDPIRMP</sequence>
<evidence type="ECO:0000313" key="11">
    <source>
        <dbReference type="Proteomes" id="UP000671119"/>
    </source>
</evidence>
<reference evidence="6 10" key="6">
    <citation type="submission" date="2018-08" db="EMBL/GenBank/DDBJ databases">
        <authorList>
            <person name="Fokvardsen B D."/>
            <person name="Norman A."/>
        </authorList>
    </citation>
    <scope>NUCLEOTIDE SEQUENCE [LARGE SCALE GENOMIC DNA]</scope>
    <source>
        <strain evidence="6 10">DKC2</strain>
    </source>
</reference>
<reference evidence="5 9" key="3">
    <citation type="journal article" date="2017" name="N. Engl. J. Med.">
        <title>Transmission of Extensively Drug-Resistant Tuberculosis in South Africa.</title>
        <authorList>
            <person name="Shah N.S."/>
            <person name="Auld S.C."/>
            <person name="Brust J.C."/>
            <person name="Mathema B."/>
            <person name="Ismail N."/>
            <person name="Moodley P."/>
            <person name="Mlisana K."/>
            <person name="Allana S."/>
            <person name="Campbell A."/>
            <person name="Mthiyane T."/>
            <person name="Morris N."/>
            <person name="Mpangase P."/>
            <person name="van der Meulen H."/>
            <person name="Omar S.V."/>
            <person name="Brown T.S."/>
            <person name="Narechania A."/>
            <person name="Shaskina E."/>
            <person name="Kapwata T."/>
            <person name="Kreiswirth B."/>
            <person name="Gandhi N.R."/>
        </authorList>
    </citation>
    <scope>NUCLEOTIDE SEQUENCE [LARGE SCALE GENOMIC DNA]</scope>
    <source>
        <strain evidence="5 9">32301_S10</strain>
    </source>
</reference>
<reference evidence="2 7" key="1">
    <citation type="submission" date="2015-03" db="EMBL/GenBank/DDBJ databases">
        <authorList>
            <consortium name="Pathogen Informatics"/>
        </authorList>
    </citation>
    <scope>NUCLEOTIDE SEQUENCE [LARGE SCALE GENOMIC DNA]</scope>
    <source>
        <strain evidence="2 7">Bir 187</strain>
    </source>
</reference>
<evidence type="ECO:0000313" key="6">
    <source>
        <dbReference type="EMBL" id="VCU48542.1"/>
    </source>
</evidence>
<feature type="domain" description="Muconolactone isomerase" evidence="1">
    <location>
        <begin position="108"/>
        <end position="199"/>
    </location>
</feature>
<dbReference type="AlphaFoldDB" id="A0A045H614"/>
<dbReference type="EMBL" id="LR027516">
    <property type="protein sequence ID" value="VCU48542.1"/>
    <property type="molecule type" value="Genomic_DNA"/>
</dbReference>
<dbReference type="EMBL" id="CNFU01000019">
    <property type="protein sequence ID" value="CKQ86340.1"/>
    <property type="molecule type" value="Genomic_DNA"/>
</dbReference>
<feature type="domain" description="Muconolactone isomerase" evidence="1">
    <location>
        <begin position="1"/>
        <end position="93"/>
    </location>
</feature>
<organism evidence="2 7">
    <name type="scientific">Mycobacterium tuberculosis</name>
    <dbReference type="NCBI Taxonomy" id="1773"/>
    <lineage>
        <taxon>Bacteria</taxon>
        <taxon>Bacillati</taxon>
        <taxon>Actinomycetota</taxon>
        <taxon>Actinomycetes</taxon>
        <taxon>Mycobacteriales</taxon>
        <taxon>Mycobacteriaceae</taxon>
        <taxon>Mycobacterium</taxon>
        <taxon>Mycobacterium tuberculosis complex</taxon>
    </lineage>
</organism>
<dbReference type="SUPFAM" id="SSF54909">
    <property type="entry name" value="Dimeric alpha+beta barrel"/>
    <property type="match status" value="2"/>
</dbReference>
<proteinExistence type="predicted"/>
<evidence type="ECO:0000313" key="2">
    <source>
        <dbReference type="EMBL" id="CKQ86340.1"/>
    </source>
</evidence>
<dbReference type="Proteomes" id="UP000049023">
    <property type="component" value="Unassembled WGS sequence"/>
</dbReference>
<dbReference type="EC" id="5.3.3.4" evidence="2 4"/>
<dbReference type="Proteomes" id="UP000256381">
    <property type="component" value="Unassembled WGS sequence"/>
</dbReference>
<evidence type="ECO:0000313" key="4">
    <source>
        <dbReference type="EMBL" id="OMH58189.1"/>
    </source>
</evidence>
<dbReference type="EMBL" id="JAGIZI010000001">
    <property type="protein sequence ID" value="MBP0681560.1"/>
    <property type="molecule type" value="Genomic_DNA"/>
</dbReference>
<dbReference type="SMR" id="A0A045H614"/>